<dbReference type="OrthoDB" id="307864at2157"/>
<dbReference type="EMBL" id="FQWV01000005">
    <property type="protein sequence ID" value="SHH22365.1"/>
    <property type="molecule type" value="Genomic_DNA"/>
</dbReference>
<dbReference type="RefSeq" id="WP_073309251.1">
    <property type="nucleotide sequence ID" value="NZ_FQWV01000005.1"/>
</dbReference>
<dbReference type="Proteomes" id="UP000184357">
    <property type="component" value="Unassembled WGS sequence"/>
</dbReference>
<proteinExistence type="predicted"/>
<gene>
    <name evidence="2" type="ORF">SAMN05443636_2088</name>
</gene>
<sequence length="129" mass="13864">MTARTDDSDDSEDPEDLEDPVAVGDLRIAVDLEATVDGARIDIRSGDGRIDVETDRVRALRAIGSLREVLPDRVERSLDRVPIGVHVDGVEVARADPDVPAGPLARALGVAPVRLDVRGLALVALRGRW</sequence>
<accession>A0A1M5R7L8</accession>
<evidence type="ECO:0000313" key="2">
    <source>
        <dbReference type="EMBL" id="SHH22365.1"/>
    </source>
</evidence>
<feature type="region of interest" description="Disordered" evidence="1">
    <location>
        <begin position="1"/>
        <end position="20"/>
    </location>
</feature>
<evidence type="ECO:0000256" key="1">
    <source>
        <dbReference type="SAM" id="MobiDB-lite"/>
    </source>
</evidence>
<protein>
    <submittedName>
        <fullName evidence="2">Uncharacterized protein</fullName>
    </submittedName>
</protein>
<name>A0A1M5R7L8_9EURY</name>
<evidence type="ECO:0000313" key="3">
    <source>
        <dbReference type="Proteomes" id="UP000184357"/>
    </source>
</evidence>
<dbReference type="AlphaFoldDB" id="A0A1M5R7L8"/>
<feature type="compositionally biased region" description="Acidic residues" evidence="1">
    <location>
        <begin position="7"/>
        <end position="19"/>
    </location>
</feature>
<reference evidence="2 3" key="1">
    <citation type="submission" date="2016-11" db="EMBL/GenBank/DDBJ databases">
        <authorList>
            <person name="Jaros S."/>
            <person name="Januszkiewicz K."/>
            <person name="Wedrychowicz H."/>
        </authorList>
    </citation>
    <scope>NUCLEOTIDE SEQUENCE [LARGE SCALE GENOMIC DNA]</scope>
    <source>
        <strain evidence="2 3">DSM 9297</strain>
    </source>
</reference>
<keyword evidence="3" id="KW-1185">Reference proteome</keyword>
<organism evidence="2 3">
    <name type="scientific">Halobaculum gomorrense</name>
    <dbReference type="NCBI Taxonomy" id="43928"/>
    <lineage>
        <taxon>Archaea</taxon>
        <taxon>Methanobacteriati</taxon>
        <taxon>Methanobacteriota</taxon>
        <taxon>Stenosarchaea group</taxon>
        <taxon>Halobacteria</taxon>
        <taxon>Halobacteriales</taxon>
        <taxon>Haloferacaceae</taxon>
        <taxon>Halobaculum</taxon>
    </lineage>
</organism>